<organism evidence="1 2">
    <name type="scientific">Streptomyces orinoci</name>
    <name type="common">Streptoverticillium orinoci</name>
    <dbReference type="NCBI Taxonomy" id="67339"/>
    <lineage>
        <taxon>Bacteria</taxon>
        <taxon>Bacillati</taxon>
        <taxon>Actinomycetota</taxon>
        <taxon>Actinomycetes</taxon>
        <taxon>Kitasatosporales</taxon>
        <taxon>Streptomycetaceae</taxon>
        <taxon>Streptomyces</taxon>
    </lineage>
</organism>
<dbReference type="Gene3D" id="3.30.530.20">
    <property type="match status" value="1"/>
</dbReference>
<name>A0ABV3K1C7_STRON</name>
<gene>
    <name evidence="1" type="ORF">AB0L16_18905</name>
</gene>
<dbReference type="Proteomes" id="UP001552594">
    <property type="component" value="Unassembled WGS sequence"/>
</dbReference>
<dbReference type="RefSeq" id="WP_109278124.1">
    <property type="nucleotide sequence ID" value="NZ_JBFAUK010000014.1"/>
</dbReference>
<keyword evidence="2" id="KW-1185">Reference proteome</keyword>
<reference evidence="1 2" key="1">
    <citation type="submission" date="2024-06" db="EMBL/GenBank/DDBJ databases">
        <title>The Natural Products Discovery Center: Release of the First 8490 Sequenced Strains for Exploring Actinobacteria Biosynthetic Diversity.</title>
        <authorList>
            <person name="Kalkreuter E."/>
            <person name="Kautsar S.A."/>
            <person name="Yang D."/>
            <person name="Bader C.D."/>
            <person name="Teijaro C.N."/>
            <person name="Fluegel L."/>
            <person name="Davis C.M."/>
            <person name="Simpson J.R."/>
            <person name="Lauterbach L."/>
            <person name="Steele A.D."/>
            <person name="Gui C."/>
            <person name="Meng S."/>
            <person name="Li G."/>
            <person name="Viehrig K."/>
            <person name="Ye F."/>
            <person name="Su P."/>
            <person name="Kiefer A.F."/>
            <person name="Nichols A."/>
            <person name="Cepeda A.J."/>
            <person name="Yan W."/>
            <person name="Fan B."/>
            <person name="Jiang Y."/>
            <person name="Adhikari A."/>
            <person name="Zheng C.-J."/>
            <person name="Schuster L."/>
            <person name="Cowan T.M."/>
            <person name="Smanski M.J."/>
            <person name="Chevrette M.G."/>
            <person name="De Carvalho L.P.S."/>
            <person name="Shen B."/>
        </authorList>
    </citation>
    <scope>NUCLEOTIDE SEQUENCE [LARGE SCALE GENOMIC DNA]</scope>
    <source>
        <strain evidence="1 2">NPDC052347</strain>
    </source>
</reference>
<dbReference type="EMBL" id="JBFAUK010000014">
    <property type="protein sequence ID" value="MEV5508512.1"/>
    <property type="molecule type" value="Genomic_DNA"/>
</dbReference>
<dbReference type="SUPFAM" id="SSF55961">
    <property type="entry name" value="Bet v1-like"/>
    <property type="match status" value="1"/>
</dbReference>
<protein>
    <submittedName>
        <fullName evidence="1">SRPBCC family protein</fullName>
    </submittedName>
</protein>
<dbReference type="InterPro" id="IPR019587">
    <property type="entry name" value="Polyketide_cyclase/dehydratase"/>
</dbReference>
<dbReference type="Pfam" id="PF10604">
    <property type="entry name" value="Polyketide_cyc2"/>
    <property type="match status" value="1"/>
</dbReference>
<evidence type="ECO:0000313" key="1">
    <source>
        <dbReference type="EMBL" id="MEV5508512.1"/>
    </source>
</evidence>
<proteinExistence type="predicted"/>
<dbReference type="InterPro" id="IPR023393">
    <property type="entry name" value="START-like_dom_sf"/>
</dbReference>
<comment type="caution">
    <text evidence="1">The sequence shown here is derived from an EMBL/GenBank/DDBJ whole genome shotgun (WGS) entry which is preliminary data.</text>
</comment>
<accession>A0ABV3K1C7</accession>
<sequence>MARQLRPVGVDFAGTARLRMTFTAVLAAGPEAVYRALAEDVTAWPQWFRAVTLARPAETAGRRGRVIGLAGGVRFAETIMAAEPSRRYTYRIDRTNVPAVRGMLEDWRLSPAGAGTALSWTVALDAPPPVRWLLRLARPAFRRAFRQAVGCLDVRLAGLSRSTGRS</sequence>
<dbReference type="CDD" id="cd07821">
    <property type="entry name" value="PYR_PYL_RCAR_like"/>
    <property type="match status" value="1"/>
</dbReference>
<evidence type="ECO:0000313" key="2">
    <source>
        <dbReference type="Proteomes" id="UP001552594"/>
    </source>
</evidence>